<evidence type="ECO:0000313" key="2">
    <source>
        <dbReference type="EMBL" id="MFD0763241.1"/>
    </source>
</evidence>
<feature type="transmembrane region" description="Helical" evidence="1">
    <location>
        <begin position="6"/>
        <end position="23"/>
    </location>
</feature>
<accession>A0ABW2Z9D9</accession>
<evidence type="ECO:0000313" key="3">
    <source>
        <dbReference type="Proteomes" id="UP001597073"/>
    </source>
</evidence>
<keyword evidence="3" id="KW-1185">Reference proteome</keyword>
<comment type="caution">
    <text evidence="2">The sequence shown here is derived from an EMBL/GenBank/DDBJ whole genome shotgun (WGS) entry which is preliminary data.</text>
</comment>
<reference evidence="3" key="1">
    <citation type="journal article" date="2019" name="Int. J. Syst. Evol. Microbiol.">
        <title>The Global Catalogue of Microorganisms (GCM) 10K type strain sequencing project: providing services to taxonomists for standard genome sequencing and annotation.</title>
        <authorList>
            <consortium name="The Broad Institute Genomics Platform"/>
            <consortium name="The Broad Institute Genome Sequencing Center for Infectious Disease"/>
            <person name="Wu L."/>
            <person name="Ma J."/>
        </authorList>
    </citation>
    <scope>NUCLEOTIDE SEQUENCE [LARGE SCALE GENOMIC DNA]</scope>
    <source>
        <strain evidence="3">CCUG 60742</strain>
    </source>
</reference>
<gene>
    <name evidence="2" type="ORF">ACFQZI_00150</name>
</gene>
<keyword evidence="1" id="KW-0472">Membrane</keyword>
<organism evidence="2 3">
    <name type="scientific">Mucilaginibacter lutimaris</name>
    <dbReference type="NCBI Taxonomy" id="931629"/>
    <lineage>
        <taxon>Bacteria</taxon>
        <taxon>Pseudomonadati</taxon>
        <taxon>Bacteroidota</taxon>
        <taxon>Sphingobacteriia</taxon>
        <taxon>Sphingobacteriales</taxon>
        <taxon>Sphingobacteriaceae</taxon>
        <taxon>Mucilaginibacter</taxon>
    </lineage>
</organism>
<evidence type="ECO:0000256" key="1">
    <source>
        <dbReference type="SAM" id="Phobius"/>
    </source>
</evidence>
<dbReference type="EMBL" id="JBHTIA010000002">
    <property type="protein sequence ID" value="MFD0763241.1"/>
    <property type="molecule type" value="Genomic_DNA"/>
</dbReference>
<proteinExistence type="predicted"/>
<sequence length="144" mass="16820">MFYLLISLVLYLYLFMMIPEFYIEVELERGLSRVQVEAIDFSGWDIPGCPQFIIEYFTGHDFLTLTVQLENGTWHDRNTPLSEDDFFLRYFELGPEKAWEPAYESPLSAGELKLIGNGISNYMVVMLCDYMGLFVPQYRTPTLN</sequence>
<protein>
    <submittedName>
        <fullName evidence="2">Uncharacterized protein</fullName>
    </submittedName>
</protein>
<keyword evidence="1" id="KW-0812">Transmembrane</keyword>
<dbReference type="RefSeq" id="WP_377137130.1">
    <property type="nucleotide sequence ID" value="NZ_JBHTIA010000002.1"/>
</dbReference>
<name>A0ABW2Z9D9_9SPHI</name>
<dbReference type="Proteomes" id="UP001597073">
    <property type="component" value="Unassembled WGS sequence"/>
</dbReference>
<keyword evidence="1" id="KW-1133">Transmembrane helix</keyword>